<dbReference type="PANTHER" id="PTHR31190">
    <property type="entry name" value="DNA-BINDING DOMAIN"/>
    <property type="match status" value="1"/>
</dbReference>
<dbReference type="Proteomes" id="UP000729402">
    <property type="component" value="Unassembled WGS sequence"/>
</dbReference>
<dbReference type="Pfam" id="PF00847">
    <property type="entry name" value="AP2"/>
    <property type="match status" value="1"/>
</dbReference>
<feature type="domain" description="AP2/ERF" evidence="7">
    <location>
        <begin position="185"/>
        <end position="242"/>
    </location>
</feature>
<keyword evidence="3" id="KW-0238">DNA-binding</keyword>
<comment type="subcellular location">
    <subcellularLocation>
        <location evidence="1">Nucleus</location>
    </subcellularLocation>
</comment>
<comment type="caution">
    <text evidence="8">The sequence shown here is derived from an EMBL/GenBank/DDBJ whole genome shotgun (WGS) entry which is preliminary data.</text>
</comment>
<reference evidence="8" key="1">
    <citation type="journal article" date="2021" name="bioRxiv">
        <title>Whole Genome Assembly and Annotation of Northern Wild Rice, Zizania palustris L., Supports a Whole Genome Duplication in the Zizania Genus.</title>
        <authorList>
            <person name="Haas M."/>
            <person name="Kono T."/>
            <person name="Macchietto M."/>
            <person name="Millas R."/>
            <person name="McGilp L."/>
            <person name="Shao M."/>
            <person name="Duquette J."/>
            <person name="Hirsch C.N."/>
            <person name="Kimball J."/>
        </authorList>
    </citation>
    <scope>NUCLEOTIDE SEQUENCE</scope>
    <source>
        <tissue evidence="8">Fresh leaf tissue</tissue>
    </source>
</reference>
<organism evidence="8 9">
    <name type="scientific">Zizania palustris</name>
    <name type="common">Northern wild rice</name>
    <dbReference type="NCBI Taxonomy" id="103762"/>
    <lineage>
        <taxon>Eukaryota</taxon>
        <taxon>Viridiplantae</taxon>
        <taxon>Streptophyta</taxon>
        <taxon>Embryophyta</taxon>
        <taxon>Tracheophyta</taxon>
        <taxon>Spermatophyta</taxon>
        <taxon>Magnoliopsida</taxon>
        <taxon>Liliopsida</taxon>
        <taxon>Poales</taxon>
        <taxon>Poaceae</taxon>
        <taxon>BOP clade</taxon>
        <taxon>Oryzoideae</taxon>
        <taxon>Oryzeae</taxon>
        <taxon>Zizaniinae</taxon>
        <taxon>Zizania</taxon>
    </lineage>
</organism>
<dbReference type="CDD" id="cd00018">
    <property type="entry name" value="AP2"/>
    <property type="match status" value="1"/>
</dbReference>
<feature type="compositionally biased region" description="Polar residues" evidence="6">
    <location>
        <begin position="148"/>
        <end position="158"/>
    </location>
</feature>
<evidence type="ECO:0000256" key="1">
    <source>
        <dbReference type="ARBA" id="ARBA00004123"/>
    </source>
</evidence>
<dbReference type="AlphaFoldDB" id="A0A8J5T947"/>
<dbReference type="InterPro" id="IPR001471">
    <property type="entry name" value="AP2/ERF_dom"/>
</dbReference>
<dbReference type="SMART" id="SM00380">
    <property type="entry name" value="AP2"/>
    <property type="match status" value="1"/>
</dbReference>
<evidence type="ECO:0000256" key="5">
    <source>
        <dbReference type="ARBA" id="ARBA00023242"/>
    </source>
</evidence>
<evidence type="ECO:0000256" key="4">
    <source>
        <dbReference type="ARBA" id="ARBA00023163"/>
    </source>
</evidence>
<dbReference type="InterPro" id="IPR044808">
    <property type="entry name" value="ERF_plant"/>
</dbReference>
<dbReference type="GO" id="GO:0005634">
    <property type="term" value="C:nucleus"/>
    <property type="evidence" value="ECO:0007669"/>
    <property type="project" value="UniProtKB-SubCell"/>
</dbReference>
<dbReference type="FunFam" id="3.30.730.10:FF:000001">
    <property type="entry name" value="Ethylene-responsive transcription factor 2"/>
    <property type="match status" value="1"/>
</dbReference>
<keyword evidence="5" id="KW-0539">Nucleus</keyword>
<evidence type="ECO:0000313" key="8">
    <source>
        <dbReference type="EMBL" id="KAG8078595.1"/>
    </source>
</evidence>
<proteinExistence type="predicted"/>
<reference evidence="8" key="2">
    <citation type="submission" date="2021-02" db="EMBL/GenBank/DDBJ databases">
        <authorList>
            <person name="Kimball J.A."/>
            <person name="Haas M.W."/>
            <person name="Macchietto M."/>
            <person name="Kono T."/>
            <person name="Duquette J."/>
            <person name="Shao M."/>
        </authorList>
    </citation>
    <scope>NUCLEOTIDE SEQUENCE</scope>
    <source>
        <tissue evidence="8">Fresh leaf tissue</tissue>
    </source>
</reference>
<keyword evidence="9" id="KW-1185">Reference proteome</keyword>
<dbReference type="OrthoDB" id="695395at2759"/>
<dbReference type="PROSITE" id="PS51032">
    <property type="entry name" value="AP2_ERF"/>
    <property type="match status" value="1"/>
</dbReference>
<keyword evidence="2" id="KW-0805">Transcription regulation</keyword>
<sequence length="401" mass="41793">MRAARRAGATLMCFELADQRGPRGGGGGDGGRGRTAKDGGDDYYHGGRAAEAMTVEGQAGASSELMSGYYQAQEMSTMVSALARVLAGGDPWAAAAAAEPPVPAWAALHGGAAHERSWEEQAVHGGYMHEQGIYLGAAAAPSPEFAGSEQSSDTQSAGASAATMEEHHSLVAAANTEGPDTPRRRFRGVRQRPWGKWAAEIRDPHKAARVWLGTFETAEAAARAYDEAALRFRGSRAKLNFPEDARLYPAATTGAAAAAPAPAPVATASTSPAIYQGAAQSSDYLRYQMLLQERTTTPSSNQGTLLPFYGGDGAMTGSYGGGGAMSGFLGSYYSFPTSSVSVATVPSSASSASGPYYYSSHDSLQSMAAPEEWNWENTLAYPATAAASWSDSSYHPPPPHT</sequence>
<evidence type="ECO:0000256" key="2">
    <source>
        <dbReference type="ARBA" id="ARBA00023015"/>
    </source>
</evidence>
<dbReference type="PANTHER" id="PTHR31190:SF473">
    <property type="entry name" value="OS05G0437100 PROTEIN"/>
    <property type="match status" value="1"/>
</dbReference>
<gene>
    <name evidence="8" type="ORF">GUJ93_ZPchr0007g3380</name>
</gene>
<evidence type="ECO:0000313" key="9">
    <source>
        <dbReference type="Proteomes" id="UP000729402"/>
    </source>
</evidence>
<feature type="region of interest" description="Disordered" evidence="6">
    <location>
        <begin position="141"/>
        <end position="165"/>
    </location>
</feature>
<name>A0A8J5T947_ZIZPA</name>
<evidence type="ECO:0000259" key="7">
    <source>
        <dbReference type="PROSITE" id="PS51032"/>
    </source>
</evidence>
<evidence type="ECO:0000256" key="3">
    <source>
        <dbReference type="ARBA" id="ARBA00023125"/>
    </source>
</evidence>
<accession>A0A8J5T947</accession>
<protein>
    <recommendedName>
        <fullName evidence="7">AP2/ERF domain-containing protein</fullName>
    </recommendedName>
</protein>
<keyword evidence="4" id="KW-0804">Transcription</keyword>
<dbReference type="GO" id="GO:0003700">
    <property type="term" value="F:DNA-binding transcription factor activity"/>
    <property type="evidence" value="ECO:0007669"/>
    <property type="project" value="InterPro"/>
</dbReference>
<dbReference type="EMBL" id="JAAALK010000282">
    <property type="protein sequence ID" value="KAG8078595.1"/>
    <property type="molecule type" value="Genomic_DNA"/>
</dbReference>
<dbReference type="GO" id="GO:0003677">
    <property type="term" value="F:DNA binding"/>
    <property type="evidence" value="ECO:0007669"/>
    <property type="project" value="UniProtKB-KW"/>
</dbReference>
<feature type="region of interest" description="Disordered" evidence="6">
    <location>
        <begin position="18"/>
        <end position="39"/>
    </location>
</feature>
<dbReference type="GO" id="GO:0009873">
    <property type="term" value="P:ethylene-activated signaling pathway"/>
    <property type="evidence" value="ECO:0007669"/>
    <property type="project" value="InterPro"/>
</dbReference>
<evidence type="ECO:0000256" key="6">
    <source>
        <dbReference type="SAM" id="MobiDB-lite"/>
    </source>
</evidence>